<dbReference type="AlphaFoldDB" id="A0A6L9L1K3"/>
<evidence type="ECO:0000313" key="3">
    <source>
        <dbReference type="Proteomes" id="UP000474175"/>
    </source>
</evidence>
<dbReference type="GO" id="GO:0004386">
    <property type="term" value="F:helicase activity"/>
    <property type="evidence" value="ECO:0007669"/>
    <property type="project" value="UniProtKB-KW"/>
</dbReference>
<dbReference type="GO" id="GO:0005524">
    <property type="term" value="F:ATP binding"/>
    <property type="evidence" value="ECO:0007669"/>
    <property type="project" value="InterPro"/>
</dbReference>
<gene>
    <name evidence="2" type="ORF">GK108_05040</name>
</gene>
<dbReference type="Gene3D" id="3.40.50.300">
    <property type="entry name" value="P-loop containing nucleotide triphosphate hydrolases"/>
    <property type="match status" value="2"/>
</dbReference>
<keyword evidence="2" id="KW-0067">ATP-binding</keyword>
<dbReference type="InterPro" id="IPR006935">
    <property type="entry name" value="Helicase/UvrB_N"/>
</dbReference>
<evidence type="ECO:0000313" key="2">
    <source>
        <dbReference type="EMBL" id="NDU94230.1"/>
    </source>
</evidence>
<name>A0A6L9L1K3_9BACT</name>
<dbReference type="PANTHER" id="PTHR47396:SF1">
    <property type="entry name" value="ATP-DEPENDENT HELICASE IRC3-RELATED"/>
    <property type="match status" value="1"/>
</dbReference>
<dbReference type="PANTHER" id="PTHR47396">
    <property type="entry name" value="TYPE I RESTRICTION ENZYME ECOKI R PROTEIN"/>
    <property type="match status" value="1"/>
</dbReference>
<organism evidence="2 3">
    <name type="scientific">Spirosoma terrae</name>
    <dbReference type="NCBI Taxonomy" id="1968276"/>
    <lineage>
        <taxon>Bacteria</taxon>
        <taxon>Pseudomonadati</taxon>
        <taxon>Bacteroidota</taxon>
        <taxon>Cytophagia</taxon>
        <taxon>Cytophagales</taxon>
        <taxon>Cytophagaceae</taxon>
        <taxon>Spirosoma</taxon>
    </lineage>
</organism>
<keyword evidence="2" id="KW-0547">Nucleotide-binding</keyword>
<dbReference type="GO" id="GO:0016787">
    <property type="term" value="F:hydrolase activity"/>
    <property type="evidence" value="ECO:0007669"/>
    <property type="project" value="InterPro"/>
</dbReference>
<dbReference type="Pfam" id="PF04851">
    <property type="entry name" value="ResIII"/>
    <property type="match status" value="1"/>
</dbReference>
<evidence type="ECO:0000259" key="1">
    <source>
        <dbReference type="Pfam" id="PF04851"/>
    </source>
</evidence>
<keyword evidence="3" id="KW-1185">Reference proteome</keyword>
<proteinExistence type="predicted"/>
<dbReference type="RefSeq" id="WP_163943679.1">
    <property type="nucleotide sequence ID" value="NZ_JAAFZH010000001.1"/>
</dbReference>
<dbReference type="InterPro" id="IPR050742">
    <property type="entry name" value="Helicase_Restrict-Modif_Enz"/>
</dbReference>
<dbReference type="GO" id="GO:0003677">
    <property type="term" value="F:DNA binding"/>
    <property type="evidence" value="ECO:0007669"/>
    <property type="project" value="InterPro"/>
</dbReference>
<dbReference type="EMBL" id="JAAFZH010000001">
    <property type="protein sequence ID" value="NDU94230.1"/>
    <property type="molecule type" value="Genomic_DNA"/>
</dbReference>
<dbReference type="GO" id="GO:0005829">
    <property type="term" value="C:cytosol"/>
    <property type="evidence" value="ECO:0007669"/>
    <property type="project" value="TreeGrafter"/>
</dbReference>
<dbReference type="InterPro" id="IPR027417">
    <property type="entry name" value="P-loop_NTPase"/>
</dbReference>
<accession>A0A6L9L1K3</accession>
<protein>
    <submittedName>
        <fullName evidence="2">DEAD/DEAH box helicase family protein</fullName>
    </submittedName>
</protein>
<dbReference type="Proteomes" id="UP000474175">
    <property type="component" value="Unassembled WGS sequence"/>
</dbReference>
<reference evidence="2 3" key="1">
    <citation type="submission" date="2020-02" db="EMBL/GenBank/DDBJ databases">
        <title>Draft genome sequence of two Spirosoma agri KCTC 52727 and Spirosoma terrae KCTC 52035.</title>
        <authorList>
            <person name="Rojas J."/>
            <person name="Ambika Manirajan B."/>
            <person name="Suarez C."/>
            <person name="Ratering S."/>
            <person name="Schnell S."/>
        </authorList>
    </citation>
    <scope>NUCLEOTIDE SEQUENCE [LARGE SCALE GENOMIC DNA]</scope>
    <source>
        <strain evidence="2 3">KCTC 52035</strain>
    </source>
</reference>
<sequence>MNRYVNDIAGRLSLRQPQRRSLELLDKITELIPPKRTTDVALALNILKSEFPTITDFEREFPSVCFSLATGVGKTRLMGAFIAYLHLAHGINNFFVLAPNLTIYDKLITDFTPNTPKYVFKGIAQFSTAPPEIITGETYNQRVGSLFDDLLRCKINVFNISKINAEIRGGKAPKIKQLSEYIGQSYFSYLANLPDLVLLMDESHRYRASAGVRSINELKPVLGLELTATPFMETNKGSNFFKNIIYDYPLANAMADSLVKEPAVVTRKDFNPEGMSPEAIEEMKLQDGVRLHESVKVDLETYARETGSQIVKPFLLVIARDTTHAGMLLRTIQSANFFEGRYYDKVIQVDSSTKEEEVIERLLRVEHTDEPTEIVIHVNMLKEGWDVTNLYTIVPLRAANPRVMIEQSIGRGLRLPYGKRTGVASVDRLNIIAHDRFQEIIDEARKPGSPIRIKLLELDSEQLTQKTKIIVSQSQLANRLGLKPTQLTENTQLSGQDTIPFFRKPEEQQIAHIAYRVIRTYENQPTAVPTLRHLQDPEIQAAITRVVEEQLPSIQLEISFENSKPSVSDVVAQTIQAVTQQSIDIPSILVVPKGEVQTGFHSFNLDLKSLNYQPLSNDLWIQHLRTNKLETISLADSSYTETRLENYIVDTLTEFDDVNYEEQADLLYELANQTVLHFQSYLDDESVYRVLYVNKKQIGQFIHAQMLKHAWIKSDTGYEVKISKGFTELKPSSYKAFVNEPLMDYKISPSDKSNMAKYIFTGFNKCLYPLQKFDSDSERVLAIILERDSLRWFKPAKGQFQITYRNGSEIAEYQPDFVAETNDVIYMLEPKKRSELDDTLVVAKKEAAEEWCKNATNYALRNAGKPWKYILVPHDAIAENKTLTGLANQFGRL</sequence>
<comment type="caution">
    <text evidence="2">The sequence shown here is derived from an EMBL/GenBank/DDBJ whole genome shotgun (WGS) entry which is preliminary data.</text>
</comment>
<feature type="domain" description="Helicase/UvrB N-terminal" evidence="1">
    <location>
        <begin position="56"/>
        <end position="231"/>
    </location>
</feature>
<keyword evidence="2" id="KW-0378">Hydrolase</keyword>
<keyword evidence="2" id="KW-0347">Helicase</keyword>
<dbReference type="SUPFAM" id="SSF52540">
    <property type="entry name" value="P-loop containing nucleoside triphosphate hydrolases"/>
    <property type="match status" value="2"/>
</dbReference>